<feature type="compositionally biased region" description="Low complexity" evidence="1">
    <location>
        <begin position="118"/>
        <end position="138"/>
    </location>
</feature>
<feature type="region of interest" description="Disordered" evidence="1">
    <location>
        <begin position="151"/>
        <end position="216"/>
    </location>
</feature>
<name>A0ABV3GYV8_9ACTN</name>
<protein>
    <recommendedName>
        <fullName evidence="4">MarR family transcriptional regulator</fullName>
    </recommendedName>
</protein>
<organism evidence="2 3">
    <name type="scientific">Nonomuraea bangladeshensis</name>
    <dbReference type="NCBI Taxonomy" id="404385"/>
    <lineage>
        <taxon>Bacteria</taxon>
        <taxon>Bacillati</taxon>
        <taxon>Actinomycetota</taxon>
        <taxon>Actinomycetes</taxon>
        <taxon>Streptosporangiales</taxon>
        <taxon>Streptosporangiaceae</taxon>
        <taxon>Nonomuraea</taxon>
    </lineage>
</organism>
<feature type="compositionally biased region" description="Acidic residues" evidence="1">
    <location>
        <begin position="182"/>
        <end position="200"/>
    </location>
</feature>
<gene>
    <name evidence="2" type="ORF">AB0K40_08175</name>
</gene>
<feature type="compositionally biased region" description="Low complexity" evidence="1">
    <location>
        <begin position="276"/>
        <end position="290"/>
    </location>
</feature>
<evidence type="ECO:0000313" key="3">
    <source>
        <dbReference type="Proteomes" id="UP001552427"/>
    </source>
</evidence>
<dbReference type="RefSeq" id="WP_364446034.1">
    <property type="nucleotide sequence ID" value="NZ_JBFARM010000002.1"/>
</dbReference>
<reference evidence="2 3" key="1">
    <citation type="submission" date="2024-06" db="EMBL/GenBank/DDBJ databases">
        <title>The Natural Products Discovery Center: Release of the First 8490 Sequenced Strains for Exploring Actinobacteria Biosynthetic Diversity.</title>
        <authorList>
            <person name="Kalkreuter E."/>
            <person name="Kautsar S.A."/>
            <person name="Yang D."/>
            <person name="Bader C.D."/>
            <person name="Teijaro C.N."/>
            <person name="Fluegel L."/>
            <person name="Davis C.M."/>
            <person name="Simpson J.R."/>
            <person name="Lauterbach L."/>
            <person name="Steele A.D."/>
            <person name="Gui C."/>
            <person name="Meng S."/>
            <person name="Li G."/>
            <person name="Viehrig K."/>
            <person name="Ye F."/>
            <person name="Su P."/>
            <person name="Kiefer A.F."/>
            <person name="Nichols A."/>
            <person name="Cepeda A.J."/>
            <person name="Yan W."/>
            <person name="Fan B."/>
            <person name="Jiang Y."/>
            <person name="Adhikari A."/>
            <person name="Zheng C.-J."/>
            <person name="Schuster L."/>
            <person name="Cowan T.M."/>
            <person name="Smanski M.J."/>
            <person name="Chevrette M.G."/>
            <person name="De Carvalho L.P.S."/>
            <person name="Shen B."/>
        </authorList>
    </citation>
    <scope>NUCLEOTIDE SEQUENCE [LARGE SCALE GENOMIC DNA]</scope>
    <source>
        <strain evidence="2 3">NPDC049574</strain>
    </source>
</reference>
<comment type="caution">
    <text evidence="2">The sequence shown here is derived from an EMBL/GenBank/DDBJ whole genome shotgun (WGS) entry which is preliminary data.</text>
</comment>
<dbReference type="EMBL" id="JBFARM010000002">
    <property type="protein sequence ID" value="MEV4285469.1"/>
    <property type="molecule type" value="Genomic_DNA"/>
</dbReference>
<proteinExistence type="predicted"/>
<sequence length="377" mass="38268">MTATESVPAAIPTDAASQTVPEGPAAVAPADPARDADGRVAAVWAALNAEPGGSATAIGAAAGLSRMVAGKILNQLEADGRARREQGVSDGGMRGRAADRWFPITADAMPTRDADTSAVPPALEAPDAAPAEMTTPDTDTLDADAELVPHEEELPAADPAPADDRTDEENLPEEPIGLPEDLVADEAADQSSDSDLEADFEAVTSEPVPGAEAEDPAWARAKAELAEIASLLSGAILAKDEGNAVMALGCLEMAMTKVTSAHRNARAVLTGTVAPARAGSSGRSGQSSSGAGAGDMVRPGGLREMVHAHLVAFPDKDFTPYEIGKVINRSSGAVANALDRLVNLGEAVLSCERPRRFALAPSDADGDAGAGTAPYGS</sequence>
<evidence type="ECO:0008006" key="4">
    <source>
        <dbReference type="Google" id="ProtNLM"/>
    </source>
</evidence>
<feature type="region of interest" description="Disordered" evidence="1">
    <location>
        <begin position="275"/>
        <end position="298"/>
    </location>
</feature>
<feature type="region of interest" description="Disordered" evidence="1">
    <location>
        <begin position="107"/>
        <end position="139"/>
    </location>
</feature>
<feature type="region of interest" description="Disordered" evidence="1">
    <location>
        <begin position="1"/>
        <end position="33"/>
    </location>
</feature>
<keyword evidence="3" id="KW-1185">Reference proteome</keyword>
<dbReference type="Proteomes" id="UP001552427">
    <property type="component" value="Unassembled WGS sequence"/>
</dbReference>
<evidence type="ECO:0000256" key="1">
    <source>
        <dbReference type="SAM" id="MobiDB-lite"/>
    </source>
</evidence>
<accession>A0ABV3GYV8</accession>
<evidence type="ECO:0000313" key="2">
    <source>
        <dbReference type="EMBL" id="MEV4285469.1"/>
    </source>
</evidence>